<dbReference type="EMBL" id="BMAW01128030">
    <property type="protein sequence ID" value="GFU23691.1"/>
    <property type="molecule type" value="Genomic_DNA"/>
</dbReference>
<evidence type="ECO:0000313" key="2">
    <source>
        <dbReference type="EMBL" id="GFU23691.1"/>
    </source>
</evidence>
<evidence type="ECO:0000256" key="1">
    <source>
        <dbReference type="SAM" id="MobiDB-lite"/>
    </source>
</evidence>
<feature type="region of interest" description="Disordered" evidence="1">
    <location>
        <begin position="51"/>
        <end position="89"/>
    </location>
</feature>
<name>A0A8X6UJH7_NEPPI</name>
<sequence>MRNRKSHQPWRNRSSFLPNIPNFLTISARDMCKPRCMYATSVVLLRIPRMRKKQRRPWPERSIAGSDRYLSPNKSLSFQNPHLITPPLH</sequence>
<proteinExistence type="predicted"/>
<keyword evidence="3" id="KW-1185">Reference proteome</keyword>
<gene>
    <name evidence="2" type="ORF">NPIL_322371</name>
</gene>
<organism evidence="2 3">
    <name type="scientific">Nephila pilipes</name>
    <name type="common">Giant wood spider</name>
    <name type="synonym">Nephila maculata</name>
    <dbReference type="NCBI Taxonomy" id="299642"/>
    <lineage>
        <taxon>Eukaryota</taxon>
        <taxon>Metazoa</taxon>
        <taxon>Ecdysozoa</taxon>
        <taxon>Arthropoda</taxon>
        <taxon>Chelicerata</taxon>
        <taxon>Arachnida</taxon>
        <taxon>Araneae</taxon>
        <taxon>Araneomorphae</taxon>
        <taxon>Entelegynae</taxon>
        <taxon>Araneoidea</taxon>
        <taxon>Nephilidae</taxon>
        <taxon>Nephila</taxon>
    </lineage>
</organism>
<reference evidence="2" key="1">
    <citation type="submission" date="2020-08" db="EMBL/GenBank/DDBJ databases">
        <title>Multicomponent nature underlies the extraordinary mechanical properties of spider dragline silk.</title>
        <authorList>
            <person name="Kono N."/>
            <person name="Nakamura H."/>
            <person name="Mori M."/>
            <person name="Yoshida Y."/>
            <person name="Ohtoshi R."/>
            <person name="Malay A.D."/>
            <person name="Moran D.A.P."/>
            <person name="Tomita M."/>
            <person name="Numata K."/>
            <person name="Arakawa K."/>
        </authorList>
    </citation>
    <scope>NUCLEOTIDE SEQUENCE</scope>
</reference>
<dbReference type="AlphaFoldDB" id="A0A8X6UJH7"/>
<accession>A0A8X6UJH7</accession>
<protein>
    <submittedName>
        <fullName evidence="2">Uncharacterized protein</fullName>
    </submittedName>
</protein>
<feature type="compositionally biased region" description="Polar residues" evidence="1">
    <location>
        <begin position="72"/>
        <end position="82"/>
    </location>
</feature>
<comment type="caution">
    <text evidence="2">The sequence shown here is derived from an EMBL/GenBank/DDBJ whole genome shotgun (WGS) entry which is preliminary data.</text>
</comment>
<dbReference type="Proteomes" id="UP000887013">
    <property type="component" value="Unassembled WGS sequence"/>
</dbReference>
<evidence type="ECO:0000313" key="3">
    <source>
        <dbReference type="Proteomes" id="UP000887013"/>
    </source>
</evidence>